<dbReference type="GeneTree" id="ENSGT01150000289502"/>
<proteinExistence type="predicted"/>
<dbReference type="Ensembl" id="ENSPLOT00000008213.1">
    <property type="protein sequence ID" value="ENSPLOP00000007429.1"/>
    <property type="gene ID" value="ENSPLOG00000005435.1"/>
</dbReference>
<evidence type="ECO:0000256" key="1">
    <source>
        <dbReference type="SAM" id="Phobius"/>
    </source>
</evidence>
<sequence length="216" mass="24654">MRSIWASAEVYCIFPAGFMLLNALLFILFHSLPSVGMKFLEDCPIQTLIPLYLLVGGIIGALKVSLLLHDSTRMRWPVDDDAYPWRQTVCKYHIHLSLSLSLFLFLWFLLGNYRALSVYLPDFIPPFQQPQDYCDKTLYPRAVGSPRAQPHHAGPAHPLQWACLCVVQVEIRWDEAREAKTGRLFPATGNSNDHHKSKFCGCYCCYYCVVIQPQAT</sequence>
<keyword evidence="1" id="KW-1133">Transmembrane helix</keyword>
<dbReference type="PANTHER" id="PTHR33444:SF7">
    <property type="entry name" value="TRANSMEMBRANE PROTEIN 272"/>
    <property type="match status" value="1"/>
</dbReference>
<accession>A0A8C8WRP5</accession>
<feature type="transmembrane region" description="Helical" evidence="1">
    <location>
        <begin position="12"/>
        <end position="29"/>
    </location>
</feature>
<dbReference type="AlphaFoldDB" id="A0A8C8WRP5"/>
<protein>
    <submittedName>
        <fullName evidence="2">Uncharacterized protein</fullName>
    </submittedName>
</protein>
<dbReference type="PANTHER" id="PTHR33444">
    <property type="entry name" value="SI:DKEY-19B23.12-RELATED"/>
    <property type="match status" value="1"/>
</dbReference>
<dbReference type="InterPro" id="IPR040350">
    <property type="entry name" value="TMEM272"/>
</dbReference>
<evidence type="ECO:0000313" key="2">
    <source>
        <dbReference type="Ensembl" id="ENSPLOP00000007429.1"/>
    </source>
</evidence>
<feature type="transmembrane region" description="Helical" evidence="1">
    <location>
        <begin position="89"/>
        <end position="110"/>
    </location>
</feature>
<reference evidence="2" key="1">
    <citation type="journal article" date="2019" name="bioRxiv">
        <title>Long live the king: chromosome-level assembly of the lion (Panthera leo) using linked-read, Hi-C, and long read data.</title>
        <authorList>
            <person name="Armstrong E.E."/>
            <person name="Taylor R.W."/>
            <person name="Miller D.E."/>
            <person name="Kaelin C."/>
            <person name="Barsh G."/>
            <person name="Hadly E.A."/>
            <person name="Petrov D."/>
        </authorList>
    </citation>
    <scope>NUCLEOTIDE SEQUENCE [LARGE SCALE GENOMIC DNA]</scope>
</reference>
<reference evidence="2" key="2">
    <citation type="submission" date="2025-08" db="UniProtKB">
        <authorList>
            <consortium name="Ensembl"/>
        </authorList>
    </citation>
    <scope>IDENTIFICATION</scope>
</reference>
<dbReference type="Proteomes" id="UP000694399">
    <property type="component" value="Chromosome A2"/>
</dbReference>
<keyword evidence="1" id="KW-0812">Transmembrane</keyword>
<evidence type="ECO:0000313" key="3">
    <source>
        <dbReference type="Proteomes" id="UP000694399"/>
    </source>
</evidence>
<keyword evidence="3" id="KW-1185">Reference proteome</keyword>
<reference evidence="2" key="3">
    <citation type="submission" date="2025-09" db="UniProtKB">
        <authorList>
            <consortium name="Ensembl"/>
        </authorList>
    </citation>
    <scope>IDENTIFICATION</scope>
</reference>
<name>A0A8C8WRP5_PANLE</name>
<organism evidence="2 3">
    <name type="scientific">Panthera leo</name>
    <name type="common">Lion</name>
    <dbReference type="NCBI Taxonomy" id="9689"/>
    <lineage>
        <taxon>Eukaryota</taxon>
        <taxon>Metazoa</taxon>
        <taxon>Chordata</taxon>
        <taxon>Craniata</taxon>
        <taxon>Vertebrata</taxon>
        <taxon>Euteleostomi</taxon>
        <taxon>Mammalia</taxon>
        <taxon>Eutheria</taxon>
        <taxon>Laurasiatheria</taxon>
        <taxon>Carnivora</taxon>
        <taxon>Feliformia</taxon>
        <taxon>Felidae</taxon>
        <taxon>Pantherinae</taxon>
        <taxon>Panthera</taxon>
    </lineage>
</organism>
<dbReference type="OMA" id="QVEIRWD"/>
<feature type="transmembrane region" description="Helical" evidence="1">
    <location>
        <begin position="49"/>
        <end position="68"/>
    </location>
</feature>
<keyword evidence="1" id="KW-0472">Membrane</keyword>